<dbReference type="Proteomes" id="UP000254777">
    <property type="component" value="Unassembled WGS sequence"/>
</dbReference>
<proteinExistence type="predicted"/>
<dbReference type="AlphaFoldDB" id="A0A379DAZ5"/>
<accession>A0A379DAZ5</accession>
<sequence>MFRKVEYAEFLGRIKLKDFNSNLKMTELKSYDLNNIKEYNYSEMKIIDELLASIKIQFLMANYLTNHAVLSLGLEKRNSKIEEIMCKIFRCVELEEYKEKDKSKFVLQMQPYDNFVEKFSKKVLDREIDETIYELYFKNSTAKKHRCDNLYYVYDTNLKLKEYKSNFNSEEFIDFIVDYINFNEGVIFKIYVGLDELNGSYFIERLNEKFKVAAIESNLNDEKEYILLYVISNFN</sequence>
<dbReference type="RefSeq" id="WP_115311977.1">
    <property type="nucleotide sequence ID" value="NZ_UGTH01000001.1"/>
</dbReference>
<gene>
    <name evidence="1" type="ORF">NCTC11088_00438</name>
</gene>
<name>A0A379DAZ5_9FIRM</name>
<evidence type="ECO:0000313" key="2">
    <source>
        <dbReference type="Proteomes" id="UP000254777"/>
    </source>
</evidence>
<protein>
    <submittedName>
        <fullName evidence="1">Uncharacterized protein</fullName>
    </submittedName>
</protein>
<dbReference type="EMBL" id="UGTH01000001">
    <property type="protein sequence ID" value="SUB74685.1"/>
    <property type="molecule type" value="Genomic_DNA"/>
</dbReference>
<organism evidence="1 2">
    <name type="scientific">Peptoniphilus indolicus</name>
    <dbReference type="NCBI Taxonomy" id="33030"/>
    <lineage>
        <taxon>Bacteria</taxon>
        <taxon>Bacillati</taxon>
        <taxon>Bacillota</taxon>
        <taxon>Tissierellia</taxon>
        <taxon>Tissierellales</taxon>
        <taxon>Peptoniphilaceae</taxon>
        <taxon>Peptoniphilus</taxon>
    </lineage>
</organism>
<reference evidence="1 2" key="1">
    <citation type="submission" date="2018-06" db="EMBL/GenBank/DDBJ databases">
        <authorList>
            <consortium name="Pathogen Informatics"/>
            <person name="Doyle S."/>
        </authorList>
    </citation>
    <scope>NUCLEOTIDE SEQUENCE [LARGE SCALE GENOMIC DNA]</scope>
    <source>
        <strain evidence="1 2">NCTC11088</strain>
    </source>
</reference>
<evidence type="ECO:0000313" key="1">
    <source>
        <dbReference type="EMBL" id="SUB74685.1"/>
    </source>
</evidence>